<accession>A0A2H1JGJ4</accession>
<dbReference type="Proteomes" id="UP000234333">
    <property type="component" value="Unassembled WGS sequence"/>
</dbReference>
<keyword evidence="1 5" id="KW-0489">Methyltransferase</keyword>
<dbReference type="InterPro" id="IPR013217">
    <property type="entry name" value="Methyltransf_12"/>
</dbReference>
<evidence type="ECO:0000256" key="1">
    <source>
        <dbReference type="ARBA" id="ARBA00022603"/>
    </source>
</evidence>
<dbReference type="PANTHER" id="PTHR44942:SF4">
    <property type="entry name" value="METHYLTRANSFERASE TYPE 11 DOMAIN-CONTAINING PROTEIN"/>
    <property type="match status" value="1"/>
</dbReference>
<sequence>MRSRMAERAIRILGRAAPALDRLNDRFPWSHNDHFHPWILANLPARRRGALDLGCGQGELLAQLAGEFRHVHGTDTSAQMRADARARCAGLDNVAVDDAQLPDLGPETEPEPVDLVTMVAALHHVDVDETLAEAARLLSPGGRLLVVGLALSATPRDYLWEGISAVTNPVIGIAKNLPPRRGDLRRPGSAGGQPDPFPVTDPTTTFDQVAEAARRHLPGADFRHRVGFRYTLAWTKPAR</sequence>
<evidence type="ECO:0000256" key="2">
    <source>
        <dbReference type="ARBA" id="ARBA00022679"/>
    </source>
</evidence>
<feature type="region of interest" description="Disordered" evidence="3">
    <location>
        <begin position="177"/>
        <end position="203"/>
    </location>
</feature>
<dbReference type="GO" id="GO:0008168">
    <property type="term" value="F:methyltransferase activity"/>
    <property type="evidence" value="ECO:0007669"/>
    <property type="project" value="UniProtKB-KW"/>
</dbReference>
<dbReference type="CDD" id="cd02440">
    <property type="entry name" value="AdoMet_MTases"/>
    <property type="match status" value="1"/>
</dbReference>
<evidence type="ECO:0000259" key="4">
    <source>
        <dbReference type="Pfam" id="PF08242"/>
    </source>
</evidence>
<dbReference type="GeneID" id="99774837"/>
<gene>
    <name evidence="5" type="ORF">BC102111_02224</name>
</gene>
<organism evidence="5 6">
    <name type="scientific">Brevibacterium casei CIP 102111</name>
    <dbReference type="NCBI Taxonomy" id="1255625"/>
    <lineage>
        <taxon>Bacteria</taxon>
        <taxon>Bacillati</taxon>
        <taxon>Actinomycetota</taxon>
        <taxon>Actinomycetes</taxon>
        <taxon>Micrococcales</taxon>
        <taxon>Brevibacteriaceae</taxon>
        <taxon>Brevibacterium</taxon>
    </lineage>
</organism>
<name>A0A2H1JGJ4_9MICO</name>
<dbReference type="EMBL" id="FXZC01000004">
    <property type="protein sequence ID" value="SMX86491.1"/>
    <property type="molecule type" value="Genomic_DNA"/>
</dbReference>
<dbReference type="InterPro" id="IPR051052">
    <property type="entry name" value="Diverse_substrate_MTase"/>
</dbReference>
<feature type="domain" description="Methyltransferase type 12" evidence="4">
    <location>
        <begin position="51"/>
        <end position="144"/>
    </location>
</feature>
<dbReference type="SUPFAM" id="SSF53335">
    <property type="entry name" value="S-adenosyl-L-methionine-dependent methyltransferases"/>
    <property type="match status" value="1"/>
</dbReference>
<protein>
    <submittedName>
        <fullName evidence="5">Methyltransferase domain-containing protein</fullName>
    </submittedName>
</protein>
<dbReference type="GO" id="GO:0032259">
    <property type="term" value="P:methylation"/>
    <property type="evidence" value="ECO:0007669"/>
    <property type="project" value="UniProtKB-KW"/>
</dbReference>
<evidence type="ECO:0000256" key="3">
    <source>
        <dbReference type="SAM" id="MobiDB-lite"/>
    </source>
</evidence>
<evidence type="ECO:0000313" key="6">
    <source>
        <dbReference type="Proteomes" id="UP000234333"/>
    </source>
</evidence>
<keyword evidence="2 5" id="KW-0808">Transferase</keyword>
<dbReference type="Gene3D" id="3.40.50.150">
    <property type="entry name" value="Vaccinia Virus protein VP39"/>
    <property type="match status" value="1"/>
</dbReference>
<dbReference type="AlphaFoldDB" id="A0A2H1JGJ4"/>
<proteinExistence type="predicted"/>
<reference evidence="5 6" key="1">
    <citation type="submission" date="2017-03" db="EMBL/GenBank/DDBJ databases">
        <authorList>
            <person name="Afonso C.L."/>
            <person name="Miller P.J."/>
            <person name="Scott M.A."/>
            <person name="Spackman E."/>
            <person name="Goraichik I."/>
            <person name="Dimitrov K.M."/>
            <person name="Suarez D.L."/>
            <person name="Swayne D.E."/>
        </authorList>
    </citation>
    <scope>NUCLEOTIDE SEQUENCE [LARGE SCALE GENOMIC DNA]</scope>
    <source>
        <strain evidence="5 6">CIP 102111</strain>
    </source>
</reference>
<evidence type="ECO:0000313" key="5">
    <source>
        <dbReference type="EMBL" id="SMX86491.1"/>
    </source>
</evidence>
<dbReference type="RefSeq" id="WP_232252545.1">
    <property type="nucleotide sequence ID" value="NZ_FXZC01000004.1"/>
</dbReference>
<dbReference type="Pfam" id="PF08242">
    <property type="entry name" value="Methyltransf_12"/>
    <property type="match status" value="1"/>
</dbReference>
<dbReference type="PANTHER" id="PTHR44942">
    <property type="entry name" value="METHYLTRANSF_11 DOMAIN-CONTAINING PROTEIN"/>
    <property type="match status" value="1"/>
</dbReference>
<dbReference type="InterPro" id="IPR029063">
    <property type="entry name" value="SAM-dependent_MTases_sf"/>
</dbReference>